<dbReference type="SUPFAM" id="SSF55331">
    <property type="entry name" value="Tautomerase/MIF"/>
    <property type="match status" value="1"/>
</dbReference>
<gene>
    <name evidence="1" type="ORF">CEY11_07775</name>
</gene>
<keyword evidence="2" id="KW-1185">Reference proteome</keyword>
<organism evidence="1 2">
    <name type="scientific">Candidimonas nitroreducens</name>
    <dbReference type="NCBI Taxonomy" id="683354"/>
    <lineage>
        <taxon>Bacteria</taxon>
        <taxon>Pseudomonadati</taxon>
        <taxon>Pseudomonadota</taxon>
        <taxon>Betaproteobacteria</taxon>
        <taxon>Burkholderiales</taxon>
        <taxon>Alcaligenaceae</taxon>
        <taxon>Candidimonas</taxon>
    </lineage>
</organism>
<dbReference type="EMBL" id="NJIH01000004">
    <property type="protein sequence ID" value="OWT61734.1"/>
    <property type="molecule type" value="Genomic_DNA"/>
</dbReference>
<reference evidence="2" key="1">
    <citation type="submission" date="2017-06" db="EMBL/GenBank/DDBJ databases">
        <title>Herbaspirillum phytohormonus sp. nov., isolated from the root nodule of Robinia pseudoacacia in lead-zinc mine.</title>
        <authorList>
            <person name="Fan M."/>
            <person name="Lin Y."/>
        </authorList>
    </citation>
    <scope>NUCLEOTIDE SEQUENCE [LARGE SCALE GENOMIC DNA]</scope>
    <source>
        <strain evidence="2">SC-089</strain>
    </source>
</reference>
<dbReference type="Pfam" id="PF14552">
    <property type="entry name" value="Tautomerase_2"/>
    <property type="match status" value="1"/>
</dbReference>
<dbReference type="InterPro" id="IPR014347">
    <property type="entry name" value="Tautomerase/MIF_sf"/>
</dbReference>
<proteinExistence type="predicted"/>
<dbReference type="InterPro" id="IPR037479">
    <property type="entry name" value="Tauto_MSAD"/>
</dbReference>
<dbReference type="Gene3D" id="3.30.429.10">
    <property type="entry name" value="Macrophage Migration Inhibitory Factor"/>
    <property type="match status" value="1"/>
</dbReference>
<name>A0A225MKF7_9BURK</name>
<evidence type="ECO:0000313" key="2">
    <source>
        <dbReference type="Proteomes" id="UP000214603"/>
    </source>
</evidence>
<dbReference type="AlphaFoldDB" id="A0A225MKF7"/>
<accession>A0A225MKF7</accession>
<protein>
    <submittedName>
        <fullName evidence="1">Tautomerase family protein</fullName>
    </submittedName>
</protein>
<dbReference type="PANTHER" id="PTHR38460:SF1">
    <property type="entry name" value="TAUTOMERASE YOLI-RELATED"/>
    <property type="match status" value="1"/>
</dbReference>
<dbReference type="PANTHER" id="PTHR38460">
    <property type="entry name" value="TAUTOMERASE YOLI-RELATED"/>
    <property type="match status" value="1"/>
</dbReference>
<dbReference type="Proteomes" id="UP000214603">
    <property type="component" value="Unassembled WGS sequence"/>
</dbReference>
<sequence>MCSKESCMPQAKIYGIRENLIPNRQAISDAVNEAISVAFKFPPERRLQRFFPMDRADFIYPPHERSERFTIVEIETFEGRSVETLKEVVQQIVQRIHESTGIERRDIDVIITQQPRHAWGLMGEAGDEINLSYSVKV</sequence>
<evidence type="ECO:0000313" key="1">
    <source>
        <dbReference type="EMBL" id="OWT61734.1"/>
    </source>
</evidence>
<comment type="caution">
    <text evidence="1">The sequence shown here is derived from an EMBL/GenBank/DDBJ whole genome shotgun (WGS) entry which is preliminary data.</text>
</comment>